<dbReference type="EC" id="2.7.7.49" evidence="1"/>
<dbReference type="PANTHER" id="PTHR12066:SF0">
    <property type="entry name" value="TELOMERASE REVERSE TRANSCRIPTASE"/>
    <property type="match status" value="1"/>
</dbReference>
<dbReference type="InterPro" id="IPR003545">
    <property type="entry name" value="Telomerase_RT"/>
</dbReference>
<comment type="similarity">
    <text evidence="1">Belongs to the reverse transcriptase family. Telomerase subfamily.</text>
</comment>
<keyword evidence="1" id="KW-0539">Nucleus</keyword>
<protein>
    <recommendedName>
        <fullName evidence="1">Telomerase reverse transcriptase</fullName>
        <ecNumber evidence="1">2.7.7.49</ecNumber>
    </recommendedName>
    <alternativeName>
        <fullName evidence="1">Telomerase catalytic subunit</fullName>
    </alternativeName>
</protein>
<evidence type="ECO:0000256" key="1">
    <source>
        <dbReference type="RuleBase" id="RU365061"/>
    </source>
</evidence>
<dbReference type="GO" id="GO:0046872">
    <property type="term" value="F:metal ion binding"/>
    <property type="evidence" value="ECO:0007669"/>
    <property type="project" value="UniProtKB-KW"/>
</dbReference>
<comment type="subcellular location">
    <subcellularLocation>
        <location evidence="1">Nucleus</location>
    </subcellularLocation>
    <subcellularLocation>
        <location evidence="1">Chromosome</location>
        <location evidence="1">Telomere</location>
    </subcellularLocation>
</comment>
<dbReference type="GO" id="GO:0003720">
    <property type="term" value="F:telomerase activity"/>
    <property type="evidence" value="ECO:0007669"/>
    <property type="project" value="InterPro"/>
</dbReference>
<comment type="function">
    <text evidence="1">Telomerase is a ribonucleoprotein enzyme essential for the replication of chromosome termini in most eukaryotes. It elongates telomeres. It is a reverse transcriptase that adds simple sequence repeats to chromosome ends by copying a template sequence within the RNA component of the enzyme.</text>
</comment>
<organism evidence="2">
    <name type="scientific">Lygus hesperus</name>
    <name type="common">Western plant bug</name>
    <dbReference type="NCBI Taxonomy" id="30085"/>
    <lineage>
        <taxon>Eukaryota</taxon>
        <taxon>Metazoa</taxon>
        <taxon>Ecdysozoa</taxon>
        <taxon>Arthropoda</taxon>
        <taxon>Hexapoda</taxon>
        <taxon>Insecta</taxon>
        <taxon>Pterygota</taxon>
        <taxon>Neoptera</taxon>
        <taxon>Paraneoptera</taxon>
        <taxon>Hemiptera</taxon>
        <taxon>Heteroptera</taxon>
        <taxon>Panheteroptera</taxon>
        <taxon>Cimicomorpha</taxon>
        <taxon>Miridae</taxon>
        <taxon>Mirini</taxon>
        <taxon>Lygus</taxon>
    </lineage>
</organism>
<sequence length="131" mass="15039">MDDYLLITPSMMVANAFVDTFLHVLPATTHLSIQPGKFFANFSARQLPEQTSTQWVPWNGLLLASLPTLQVCANYSKLLQQNLLHTYTCKRPKRSIKQILKYLVIPHCEYVTLNIEIVAWDTLVETVFQRS</sequence>
<keyword evidence="1" id="KW-0695">RNA-directed DNA polymerase</keyword>
<name>A0A146LAR3_LYGHE</name>
<keyword evidence="1" id="KW-0158">Chromosome</keyword>
<keyword evidence="1" id="KW-0808">Transferase</keyword>
<dbReference type="AlphaFoldDB" id="A0A146LAR3"/>
<comment type="catalytic activity">
    <reaction evidence="1">
        <text>DNA(n) + a 2'-deoxyribonucleoside 5'-triphosphate = DNA(n+1) + diphosphate</text>
        <dbReference type="Rhea" id="RHEA:22508"/>
        <dbReference type="Rhea" id="RHEA-COMP:17339"/>
        <dbReference type="Rhea" id="RHEA-COMP:17340"/>
        <dbReference type="ChEBI" id="CHEBI:33019"/>
        <dbReference type="ChEBI" id="CHEBI:61560"/>
        <dbReference type="ChEBI" id="CHEBI:173112"/>
        <dbReference type="EC" id="2.7.7.49"/>
    </reaction>
</comment>
<dbReference type="GO" id="GO:0000333">
    <property type="term" value="C:telomerase catalytic core complex"/>
    <property type="evidence" value="ECO:0007669"/>
    <property type="project" value="TreeGrafter"/>
</dbReference>
<dbReference type="EMBL" id="GDHC01014909">
    <property type="protein sequence ID" value="JAQ03720.1"/>
    <property type="molecule type" value="Transcribed_RNA"/>
</dbReference>
<reference evidence="2" key="1">
    <citation type="journal article" date="2016" name="Gigascience">
        <title>De novo construction of an expanded transcriptome assembly for the western tarnished plant bug, Lygus hesperus.</title>
        <authorList>
            <person name="Tassone E.E."/>
            <person name="Geib S.M."/>
            <person name="Hall B."/>
            <person name="Fabrick J.A."/>
            <person name="Brent C.S."/>
            <person name="Hull J.J."/>
        </authorList>
    </citation>
    <scope>NUCLEOTIDE SEQUENCE</scope>
</reference>
<accession>A0A146LAR3</accession>
<dbReference type="GO" id="GO:0007004">
    <property type="term" value="P:telomere maintenance via telomerase"/>
    <property type="evidence" value="ECO:0007669"/>
    <property type="project" value="TreeGrafter"/>
</dbReference>
<evidence type="ECO:0000313" key="2">
    <source>
        <dbReference type="EMBL" id="JAQ03720.1"/>
    </source>
</evidence>
<keyword evidence="1" id="KW-0479">Metal-binding</keyword>
<keyword evidence="1" id="KW-0460">Magnesium</keyword>
<keyword evidence="1" id="KW-0548">Nucleotidyltransferase</keyword>
<dbReference type="GO" id="GO:0000781">
    <property type="term" value="C:chromosome, telomeric region"/>
    <property type="evidence" value="ECO:0007669"/>
    <property type="project" value="UniProtKB-SubCell"/>
</dbReference>
<gene>
    <name evidence="2" type="ORF">g.23381</name>
</gene>
<keyword evidence="1" id="KW-0779">Telomere</keyword>
<dbReference type="GO" id="GO:0070034">
    <property type="term" value="F:telomerase RNA binding"/>
    <property type="evidence" value="ECO:0007669"/>
    <property type="project" value="TreeGrafter"/>
</dbReference>
<proteinExistence type="inferred from homology"/>
<dbReference type="PANTHER" id="PTHR12066">
    <property type="entry name" value="TELOMERASE REVERSE TRANSCRIPTASE"/>
    <property type="match status" value="1"/>
</dbReference>
<dbReference type="GO" id="GO:0042162">
    <property type="term" value="F:telomeric DNA binding"/>
    <property type="evidence" value="ECO:0007669"/>
    <property type="project" value="TreeGrafter"/>
</dbReference>